<name>A0A9X1ITH8_9SPHN</name>
<feature type="active site" evidence="9">
    <location>
        <position position="33"/>
    </location>
</feature>
<evidence type="ECO:0000313" key="11">
    <source>
        <dbReference type="Proteomes" id="UP001138757"/>
    </source>
</evidence>
<keyword evidence="2 9" id="KW-0436">Ligase</keyword>
<gene>
    <name evidence="9 10" type="primary">bioD</name>
    <name evidence="10" type="ORF">KK488_19995</name>
</gene>
<feature type="binding site" evidence="9">
    <location>
        <position position="17"/>
    </location>
    <ligand>
        <name>Mg(2+)</name>
        <dbReference type="ChEBI" id="CHEBI:18420"/>
    </ligand>
</feature>
<dbReference type="CDD" id="cd03109">
    <property type="entry name" value="DTBS"/>
    <property type="match status" value="1"/>
</dbReference>
<dbReference type="InterPro" id="IPR004472">
    <property type="entry name" value="DTB_synth_BioD"/>
</dbReference>
<comment type="subcellular location">
    <subcellularLocation>
        <location evidence="9">Cytoplasm</location>
    </subcellularLocation>
</comment>
<comment type="subunit">
    <text evidence="9">Homodimer.</text>
</comment>
<reference evidence="10" key="1">
    <citation type="submission" date="2021-05" db="EMBL/GenBank/DDBJ databases">
        <title>Genome of Sphingobium sp. strain.</title>
        <authorList>
            <person name="Fan R."/>
        </authorList>
    </citation>
    <scope>NUCLEOTIDE SEQUENCE</scope>
    <source>
        <strain evidence="10">H33</strain>
    </source>
</reference>
<evidence type="ECO:0000256" key="7">
    <source>
        <dbReference type="ARBA" id="ARBA00022842"/>
    </source>
</evidence>
<evidence type="ECO:0000313" key="10">
    <source>
        <dbReference type="EMBL" id="MBT2189239.1"/>
    </source>
</evidence>
<keyword evidence="3 9" id="KW-0479">Metal-binding</keyword>
<dbReference type="Gene3D" id="3.40.50.300">
    <property type="entry name" value="P-loop containing nucleotide triphosphate hydrolases"/>
    <property type="match status" value="1"/>
</dbReference>
<dbReference type="HAMAP" id="MF_00336">
    <property type="entry name" value="BioD"/>
    <property type="match status" value="1"/>
</dbReference>
<dbReference type="RefSeq" id="WP_214625495.1">
    <property type="nucleotide sequence ID" value="NZ_JAHGAW010000016.1"/>
</dbReference>
<proteinExistence type="inferred from homology"/>
<dbReference type="PIRSF" id="PIRSF006755">
    <property type="entry name" value="DTB_synth"/>
    <property type="match status" value="1"/>
</dbReference>
<evidence type="ECO:0000256" key="9">
    <source>
        <dbReference type="HAMAP-Rule" id="MF_00336"/>
    </source>
</evidence>
<comment type="pathway">
    <text evidence="9">Cofactor biosynthesis; biotin biosynthesis; biotin from 7,8-diaminononanoate: step 1/2.</text>
</comment>
<comment type="cofactor">
    <cofactor evidence="9">
        <name>Mg(2+)</name>
        <dbReference type="ChEBI" id="CHEBI:18420"/>
    </cofactor>
</comment>
<dbReference type="GO" id="GO:0009102">
    <property type="term" value="P:biotin biosynthetic process"/>
    <property type="evidence" value="ECO:0007669"/>
    <property type="project" value="UniProtKB-UniRule"/>
</dbReference>
<feature type="binding site" evidence="9">
    <location>
        <position position="46"/>
    </location>
    <ligand>
        <name>ATP</name>
        <dbReference type="ChEBI" id="CHEBI:30616"/>
    </ligand>
</feature>
<feature type="binding site" evidence="9">
    <location>
        <begin position="184"/>
        <end position="186"/>
    </location>
    <ligand>
        <name>ATP</name>
        <dbReference type="ChEBI" id="CHEBI:30616"/>
    </ligand>
</feature>
<feature type="binding site" evidence="9">
    <location>
        <begin position="13"/>
        <end position="18"/>
    </location>
    <ligand>
        <name>ATP</name>
        <dbReference type="ChEBI" id="CHEBI:30616"/>
    </ligand>
</feature>
<keyword evidence="11" id="KW-1185">Reference proteome</keyword>
<comment type="function">
    <text evidence="9">Catalyzes a mechanistically unusual reaction, the ATP-dependent insertion of CO2 between the N7 and N8 nitrogen atoms of 7,8-diaminopelargonic acid (DAPA, also called 7,8-diammoniononanoate) to form a ureido ring.</text>
</comment>
<feature type="binding site" evidence="9">
    <location>
        <position position="98"/>
    </location>
    <ligand>
        <name>Mg(2+)</name>
        <dbReference type="ChEBI" id="CHEBI:18420"/>
    </ligand>
</feature>
<evidence type="ECO:0000256" key="4">
    <source>
        <dbReference type="ARBA" id="ARBA00022741"/>
    </source>
</evidence>
<keyword evidence="6 9" id="KW-0067">ATP-binding</keyword>
<comment type="similarity">
    <text evidence="9">Belongs to the dethiobiotin synthetase family.</text>
</comment>
<dbReference type="NCBIfam" id="TIGR00347">
    <property type="entry name" value="bioD"/>
    <property type="match status" value="1"/>
</dbReference>
<keyword evidence="7 9" id="KW-0460">Magnesium</keyword>
<accession>A0A9X1ITH8</accession>
<comment type="caution">
    <text evidence="9">Lacks conserved residue(s) required for the propagation of feature annotation.</text>
</comment>
<evidence type="ECO:0000256" key="3">
    <source>
        <dbReference type="ARBA" id="ARBA00022723"/>
    </source>
</evidence>
<feature type="binding site" evidence="9">
    <location>
        <position position="46"/>
    </location>
    <ligand>
        <name>Mg(2+)</name>
        <dbReference type="ChEBI" id="CHEBI:18420"/>
    </ligand>
</feature>
<keyword evidence="5 9" id="KW-0093">Biotin biosynthesis</keyword>
<dbReference type="GO" id="GO:0005829">
    <property type="term" value="C:cytosol"/>
    <property type="evidence" value="ECO:0007669"/>
    <property type="project" value="TreeGrafter"/>
</dbReference>
<dbReference type="InterPro" id="IPR027417">
    <property type="entry name" value="P-loop_NTPase"/>
</dbReference>
<dbReference type="GO" id="GO:0004141">
    <property type="term" value="F:dethiobiotin synthase activity"/>
    <property type="evidence" value="ECO:0007669"/>
    <property type="project" value="UniProtKB-UniRule"/>
</dbReference>
<dbReference type="Proteomes" id="UP001138757">
    <property type="component" value="Unassembled WGS sequence"/>
</dbReference>
<dbReference type="AlphaFoldDB" id="A0A9X1ITH8"/>
<keyword evidence="4 9" id="KW-0547">Nucleotide-binding</keyword>
<sequence length="215" mass="22518">MSGVLIVSGTDTDIGKTVAAAGLAAALGAYYWKPVQAGIEGGTDSDRAEALGVPKEHVLPEAYRLDLPASPHLAAERQGLAIEEDRLILPELRPLIVEGAGGLMVPLRRDPPALMIDLFAAWNHPVLLVARTGLGTINHSLLSIEALRARSMPIAGILFVGDAHDDNETVVPALGTVRSFGRLPLLDALDAGRLADAMRAHVDLAGVRVAMGLPA</sequence>
<evidence type="ECO:0000256" key="2">
    <source>
        <dbReference type="ARBA" id="ARBA00022598"/>
    </source>
</evidence>
<evidence type="ECO:0000256" key="8">
    <source>
        <dbReference type="ARBA" id="ARBA00047386"/>
    </source>
</evidence>
<dbReference type="PANTHER" id="PTHR43210:SF2">
    <property type="entry name" value="ATP-DEPENDENT DETHIOBIOTIN SYNTHETASE BIOD 2"/>
    <property type="match status" value="1"/>
</dbReference>
<dbReference type="GO" id="GO:0005524">
    <property type="term" value="F:ATP binding"/>
    <property type="evidence" value="ECO:0007669"/>
    <property type="project" value="UniProtKB-UniRule"/>
</dbReference>
<evidence type="ECO:0000256" key="5">
    <source>
        <dbReference type="ARBA" id="ARBA00022756"/>
    </source>
</evidence>
<organism evidence="10 11">
    <name type="scientific">Sphingobium nicotianae</name>
    <dbReference type="NCBI Taxonomy" id="2782607"/>
    <lineage>
        <taxon>Bacteria</taxon>
        <taxon>Pseudomonadati</taxon>
        <taxon>Pseudomonadota</taxon>
        <taxon>Alphaproteobacteria</taxon>
        <taxon>Sphingomonadales</taxon>
        <taxon>Sphingomonadaceae</taxon>
        <taxon>Sphingobium</taxon>
    </lineage>
</organism>
<dbReference type="EC" id="6.3.3.3" evidence="9"/>
<comment type="catalytic activity">
    <reaction evidence="9">
        <text>(7R,8S)-7,8-diammoniononanoate + CO2 + ATP = (4R,5S)-dethiobiotin + ADP + phosphate + 3 H(+)</text>
        <dbReference type="Rhea" id="RHEA:15805"/>
        <dbReference type="ChEBI" id="CHEBI:15378"/>
        <dbReference type="ChEBI" id="CHEBI:16526"/>
        <dbReference type="ChEBI" id="CHEBI:30616"/>
        <dbReference type="ChEBI" id="CHEBI:43474"/>
        <dbReference type="ChEBI" id="CHEBI:149469"/>
        <dbReference type="ChEBI" id="CHEBI:149473"/>
        <dbReference type="ChEBI" id="CHEBI:456216"/>
        <dbReference type="EC" id="6.3.3.3"/>
    </reaction>
</comment>
<evidence type="ECO:0000256" key="6">
    <source>
        <dbReference type="ARBA" id="ARBA00022840"/>
    </source>
</evidence>
<dbReference type="PANTHER" id="PTHR43210">
    <property type="entry name" value="DETHIOBIOTIN SYNTHETASE"/>
    <property type="match status" value="1"/>
</dbReference>
<protein>
    <recommendedName>
        <fullName evidence="9">ATP-dependent dethiobiotin synthetase BioD</fullName>
        <ecNumber evidence="9">6.3.3.3</ecNumber>
    </recommendedName>
    <alternativeName>
        <fullName evidence="9">DTB synthetase</fullName>
        <shortName evidence="9">DTBS</shortName>
    </alternativeName>
    <alternativeName>
        <fullName evidence="9">Dethiobiotin synthase</fullName>
    </alternativeName>
</protein>
<dbReference type="EMBL" id="JAHGAW010000016">
    <property type="protein sequence ID" value="MBT2189239.1"/>
    <property type="molecule type" value="Genomic_DNA"/>
</dbReference>
<feature type="binding site" evidence="9">
    <location>
        <begin position="98"/>
        <end position="101"/>
    </location>
    <ligand>
        <name>ATP</name>
        <dbReference type="ChEBI" id="CHEBI:30616"/>
    </ligand>
</feature>
<comment type="catalytic activity">
    <reaction evidence="8">
        <text>(7R,8S)-8-amino-7-(carboxyamino)nonanoate + ATP = (4R,5S)-dethiobiotin + ADP + phosphate + H(+)</text>
        <dbReference type="Rhea" id="RHEA:63684"/>
        <dbReference type="ChEBI" id="CHEBI:15378"/>
        <dbReference type="ChEBI" id="CHEBI:30616"/>
        <dbReference type="ChEBI" id="CHEBI:43474"/>
        <dbReference type="ChEBI" id="CHEBI:149470"/>
        <dbReference type="ChEBI" id="CHEBI:149473"/>
        <dbReference type="ChEBI" id="CHEBI:456216"/>
    </reaction>
</comment>
<dbReference type="GO" id="GO:0000287">
    <property type="term" value="F:magnesium ion binding"/>
    <property type="evidence" value="ECO:0007669"/>
    <property type="project" value="UniProtKB-UniRule"/>
</dbReference>
<evidence type="ECO:0000256" key="1">
    <source>
        <dbReference type="ARBA" id="ARBA00022490"/>
    </source>
</evidence>
<dbReference type="Pfam" id="PF13500">
    <property type="entry name" value="AAA_26"/>
    <property type="match status" value="1"/>
</dbReference>
<dbReference type="SUPFAM" id="SSF52540">
    <property type="entry name" value="P-loop containing nucleoside triphosphate hydrolases"/>
    <property type="match status" value="1"/>
</dbReference>
<keyword evidence="1 9" id="KW-0963">Cytoplasm</keyword>
<comment type="caution">
    <text evidence="10">The sequence shown here is derived from an EMBL/GenBank/DDBJ whole genome shotgun (WGS) entry which is preliminary data.</text>
</comment>